<evidence type="ECO:0000256" key="1">
    <source>
        <dbReference type="SAM" id="MobiDB-lite"/>
    </source>
</evidence>
<dbReference type="Proteomes" id="UP001642720">
    <property type="component" value="Unassembled WGS sequence"/>
</dbReference>
<dbReference type="RefSeq" id="XP_073558917.1">
    <property type="nucleotide sequence ID" value="XM_073702275.1"/>
</dbReference>
<dbReference type="GeneID" id="300576725"/>
<organism evidence="2 3">
    <name type="scientific">Trichoderma ghanense</name>
    <dbReference type="NCBI Taxonomy" id="65468"/>
    <lineage>
        <taxon>Eukaryota</taxon>
        <taxon>Fungi</taxon>
        <taxon>Dikarya</taxon>
        <taxon>Ascomycota</taxon>
        <taxon>Pezizomycotina</taxon>
        <taxon>Sordariomycetes</taxon>
        <taxon>Hypocreomycetidae</taxon>
        <taxon>Hypocreales</taxon>
        <taxon>Hypocreaceae</taxon>
        <taxon>Trichoderma</taxon>
    </lineage>
</organism>
<evidence type="ECO:0008006" key="4">
    <source>
        <dbReference type="Google" id="ProtNLM"/>
    </source>
</evidence>
<feature type="compositionally biased region" description="Polar residues" evidence="1">
    <location>
        <begin position="222"/>
        <end position="233"/>
    </location>
</feature>
<sequence length="360" mass="41307">MSQSPTTGQQEAQTDEACYPPCLYHTPEEKRLYRKLKDVYLENYTTWDAESREVWPYIVEHASLPKSTVGKITNHSIARNMMHTKVTWAHVVALRIIYKAQIFKSKKLMKLIRDKYPRSNFNTYVFHEDYQRPIKIDEKVKAEKTAQKNPVVASDAREPQDGAERPVRETSHPAPWRLNEASSGFLSDDEDVRPSSWIDAAPDPTRPETTAAAESKGRESHTTINQQNGNSASHRQRVADPPNQRKRALPEDTEGESDIDHTPAREAPSRKQRKDKPSSAANDRRTKPTNSGKEPHRHEEARGHSSRERGRDRDDKLDRFLEALTGFGESLSEHSKAVNRNSELLERLTEQIRKRNSKRS</sequence>
<comment type="caution">
    <text evidence="2">The sequence shown here is derived from an EMBL/GenBank/DDBJ whole genome shotgun (WGS) entry which is preliminary data.</text>
</comment>
<feature type="compositionally biased region" description="Basic and acidic residues" evidence="1">
    <location>
        <begin position="293"/>
        <end position="317"/>
    </location>
</feature>
<evidence type="ECO:0000313" key="2">
    <source>
        <dbReference type="EMBL" id="TFB02716.1"/>
    </source>
</evidence>
<dbReference type="EMBL" id="PPTA01000006">
    <property type="protein sequence ID" value="TFB02716.1"/>
    <property type="molecule type" value="Genomic_DNA"/>
</dbReference>
<name>A0ABY2H3J8_9HYPO</name>
<accession>A0ABY2H3J8</accession>
<keyword evidence="3" id="KW-1185">Reference proteome</keyword>
<reference evidence="2 3" key="1">
    <citation type="submission" date="2018-01" db="EMBL/GenBank/DDBJ databases">
        <title>Genome characterization of the sugarcane-associated fungus Trichoderma ghanense CCMA-1212 and their application in lignocelulose bioconversion.</title>
        <authorList>
            <person name="Steindorff A.S."/>
            <person name="Mendes T.D."/>
            <person name="Vilela E.S.D."/>
            <person name="Rodrigues D.S."/>
            <person name="Formighieri E.F."/>
            <person name="Melo I.S."/>
            <person name="Favaro L.C.L."/>
        </authorList>
    </citation>
    <scope>NUCLEOTIDE SEQUENCE [LARGE SCALE GENOMIC DNA]</scope>
    <source>
        <strain evidence="2 3">CCMA-1212</strain>
    </source>
</reference>
<proteinExistence type="predicted"/>
<feature type="compositionally biased region" description="Basic and acidic residues" evidence="1">
    <location>
        <begin position="258"/>
        <end position="269"/>
    </location>
</feature>
<protein>
    <recommendedName>
        <fullName evidence="4">MADF domain-containing protein</fullName>
    </recommendedName>
</protein>
<gene>
    <name evidence="2" type="ORF">CCMA1212_004994</name>
</gene>
<feature type="region of interest" description="Disordered" evidence="1">
    <location>
        <begin position="142"/>
        <end position="317"/>
    </location>
</feature>
<feature type="compositionally biased region" description="Basic and acidic residues" evidence="1">
    <location>
        <begin position="155"/>
        <end position="171"/>
    </location>
</feature>
<evidence type="ECO:0000313" key="3">
    <source>
        <dbReference type="Proteomes" id="UP001642720"/>
    </source>
</evidence>